<evidence type="ECO:0000256" key="20">
    <source>
        <dbReference type="SAM" id="MobiDB-lite"/>
    </source>
</evidence>
<evidence type="ECO:0000256" key="17">
    <source>
        <dbReference type="ARBA" id="ARBA00082365"/>
    </source>
</evidence>
<name>A0A8S1MI15_9CILI</name>
<dbReference type="GO" id="GO:0005634">
    <property type="term" value="C:nucleus"/>
    <property type="evidence" value="ECO:0007669"/>
    <property type="project" value="UniProtKB-SubCell"/>
</dbReference>
<dbReference type="PROSITE" id="PS50957">
    <property type="entry name" value="JOSEPHIN"/>
    <property type="match status" value="1"/>
</dbReference>
<keyword evidence="11" id="KW-0805">Transcription regulation</keyword>
<dbReference type="InterPro" id="IPR001012">
    <property type="entry name" value="UBX_dom"/>
</dbReference>
<dbReference type="AlphaFoldDB" id="A0A8S1MI15"/>
<dbReference type="GO" id="GO:0006508">
    <property type="term" value="P:proteolysis"/>
    <property type="evidence" value="ECO:0007669"/>
    <property type="project" value="UniProtKB-KW"/>
</dbReference>
<feature type="region of interest" description="Disordered" evidence="20">
    <location>
        <begin position="376"/>
        <end position="402"/>
    </location>
</feature>
<evidence type="ECO:0000256" key="12">
    <source>
        <dbReference type="ARBA" id="ARBA00023163"/>
    </source>
</evidence>
<dbReference type="FunFam" id="1.10.287.10:FF:000018">
    <property type="entry name" value="Ataxin-3 homolog"/>
    <property type="match status" value="1"/>
</dbReference>
<proteinExistence type="predicted"/>
<keyword evidence="21" id="KW-0812">Transmembrane</keyword>
<evidence type="ECO:0000256" key="2">
    <source>
        <dbReference type="ARBA" id="ARBA00004123"/>
    </source>
</evidence>
<dbReference type="Pfam" id="PF00789">
    <property type="entry name" value="UBX"/>
    <property type="match status" value="1"/>
</dbReference>
<evidence type="ECO:0000256" key="13">
    <source>
        <dbReference type="ARBA" id="ARBA00023242"/>
    </source>
</evidence>
<dbReference type="EMBL" id="CAJJDN010000036">
    <property type="protein sequence ID" value="CAD8077293.1"/>
    <property type="molecule type" value="Genomic_DNA"/>
</dbReference>
<dbReference type="Pfam" id="PF02099">
    <property type="entry name" value="Josephin"/>
    <property type="match status" value="1"/>
</dbReference>
<dbReference type="Proteomes" id="UP000692954">
    <property type="component" value="Unassembled WGS sequence"/>
</dbReference>
<gene>
    <name evidence="24" type="ORF">PSON_ATCC_30995.1.T0360056</name>
</gene>
<evidence type="ECO:0000259" key="23">
    <source>
        <dbReference type="PROSITE" id="PS50957"/>
    </source>
</evidence>
<comment type="caution">
    <text evidence="24">The sequence shown here is derived from an EMBL/GenBank/DDBJ whole genome shotgun (WGS) entry which is preliminary data.</text>
</comment>
<dbReference type="GO" id="GO:0005737">
    <property type="term" value="C:cytoplasm"/>
    <property type="evidence" value="ECO:0007669"/>
    <property type="project" value="UniProtKB-SubCell"/>
</dbReference>
<feature type="active site" description="Proton acceptor" evidence="18">
    <location>
        <position position="271"/>
    </location>
</feature>
<keyword evidence="21" id="KW-0472">Membrane</keyword>
<evidence type="ECO:0000256" key="1">
    <source>
        <dbReference type="ARBA" id="ARBA00000707"/>
    </source>
</evidence>
<dbReference type="SMART" id="SM01246">
    <property type="entry name" value="Josephin"/>
    <property type="match status" value="1"/>
</dbReference>
<feature type="active site" evidence="19">
    <location>
        <position position="271"/>
    </location>
</feature>
<keyword evidence="13" id="KW-0539">Nucleus</keyword>
<feature type="compositionally biased region" description="Polar residues" evidence="20">
    <location>
        <begin position="393"/>
        <end position="402"/>
    </location>
</feature>
<evidence type="ECO:0000313" key="24">
    <source>
        <dbReference type="EMBL" id="CAD8077293.1"/>
    </source>
</evidence>
<evidence type="ECO:0000256" key="9">
    <source>
        <dbReference type="ARBA" id="ARBA00022801"/>
    </source>
</evidence>
<evidence type="ECO:0000256" key="18">
    <source>
        <dbReference type="PIRSR" id="PIRSR633865-1"/>
    </source>
</evidence>
<keyword evidence="5" id="KW-0963">Cytoplasm</keyword>
<dbReference type="PROSITE" id="PS50033">
    <property type="entry name" value="UBX"/>
    <property type="match status" value="1"/>
</dbReference>
<dbReference type="OrthoDB" id="10063692at2759"/>
<dbReference type="InterPro" id="IPR006155">
    <property type="entry name" value="Josephin"/>
</dbReference>
<keyword evidence="10" id="KW-0788">Thiol protease</keyword>
<comment type="catalytic activity">
    <reaction evidence="1">
        <text>Thiol-dependent hydrolysis of ester, thioester, amide, peptide and isopeptide bonds formed by the C-terminal Gly of ubiquitin (a 76-residue protein attached to proteins as an intracellular targeting signal).</text>
        <dbReference type="EC" id="3.4.19.12"/>
    </reaction>
</comment>
<feature type="active site" evidence="19">
    <location>
        <position position="176"/>
    </location>
</feature>
<dbReference type="GO" id="GO:0004843">
    <property type="term" value="F:cysteine-type deubiquitinase activity"/>
    <property type="evidence" value="ECO:0007669"/>
    <property type="project" value="UniProtKB-EC"/>
</dbReference>
<evidence type="ECO:0000259" key="22">
    <source>
        <dbReference type="PROSITE" id="PS50033"/>
    </source>
</evidence>
<keyword evidence="9 19" id="KW-0378">Hydrolase</keyword>
<keyword evidence="25" id="KW-1185">Reference proteome</keyword>
<dbReference type="PANTHER" id="PTHR14159:SF0">
    <property type="entry name" value="ATAXIN-3-RELATED"/>
    <property type="match status" value="1"/>
</dbReference>
<accession>A0A8S1MI15</accession>
<evidence type="ECO:0000256" key="3">
    <source>
        <dbReference type="ARBA" id="ARBA00004496"/>
    </source>
</evidence>
<organism evidence="24 25">
    <name type="scientific">Paramecium sonneborni</name>
    <dbReference type="NCBI Taxonomy" id="65129"/>
    <lineage>
        <taxon>Eukaryota</taxon>
        <taxon>Sar</taxon>
        <taxon>Alveolata</taxon>
        <taxon>Ciliophora</taxon>
        <taxon>Intramacronucleata</taxon>
        <taxon>Oligohymenophorea</taxon>
        <taxon>Peniculida</taxon>
        <taxon>Parameciidae</taxon>
        <taxon>Paramecium</taxon>
    </lineage>
</organism>
<feature type="active site" evidence="18 19">
    <location>
        <position position="286"/>
    </location>
</feature>
<feature type="domain" description="UBX" evidence="22">
    <location>
        <begin position="448"/>
        <end position="524"/>
    </location>
</feature>
<evidence type="ECO:0000256" key="6">
    <source>
        <dbReference type="ARBA" id="ARBA00022670"/>
    </source>
</evidence>
<feature type="active site" description="Nucleophile" evidence="18">
    <location>
        <position position="176"/>
    </location>
</feature>
<evidence type="ECO:0000256" key="11">
    <source>
        <dbReference type="ARBA" id="ARBA00023015"/>
    </source>
</evidence>
<comment type="subcellular location">
    <subcellularLocation>
        <location evidence="3">Cytoplasm</location>
    </subcellularLocation>
    <subcellularLocation>
        <location evidence="2">Nucleus</location>
    </subcellularLocation>
</comment>
<evidence type="ECO:0000256" key="16">
    <source>
        <dbReference type="ARBA" id="ARBA00069055"/>
    </source>
</evidence>
<evidence type="ECO:0000256" key="21">
    <source>
        <dbReference type="SAM" id="Phobius"/>
    </source>
</evidence>
<reference evidence="24" key="1">
    <citation type="submission" date="2021-01" db="EMBL/GenBank/DDBJ databases">
        <authorList>
            <consortium name="Genoscope - CEA"/>
            <person name="William W."/>
        </authorList>
    </citation>
    <scope>NUCLEOTIDE SEQUENCE</scope>
</reference>
<evidence type="ECO:0000256" key="15">
    <source>
        <dbReference type="ARBA" id="ARBA00063584"/>
    </source>
</evidence>
<protein>
    <recommendedName>
        <fullName evidence="16">Ataxin-3 homolog</fullName>
        <ecNumber evidence="4">3.4.19.12</ecNumber>
    </recommendedName>
    <alternativeName>
        <fullName evidence="17">Machado-Joseph disease-like protein</fullName>
    </alternativeName>
</protein>
<evidence type="ECO:0000313" key="25">
    <source>
        <dbReference type="Proteomes" id="UP000692954"/>
    </source>
</evidence>
<evidence type="ECO:0000256" key="4">
    <source>
        <dbReference type="ARBA" id="ARBA00012759"/>
    </source>
</evidence>
<dbReference type="PANTHER" id="PTHR14159">
    <property type="entry name" value="ATAXIN-3-RELATED"/>
    <property type="match status" value="1"/>
</dbReference>
<evidence type="ECO:0000256" key="5">
    <source>
        <dbReference type="ARBA" id="ARBA00022490"/>
    </source>
</evidence>
<evidence type="ECO:0000256" key="8">
    <source>
        <dbReference type="ARBA" id="ARBA00022786"/>
    </source>
</evidence>
<keyword evidence="7" id="KW-0677">Repeat</keyword>
<comment type="subunit">
    <text evidence="15">Forms a complex composed of deubiquitinating enzyme atx-3, adapter ubxn-5 and cdc-48.1. Forms a complex composed of deubiquitinating enzyme atx-3, E4 ubiquitin-protein ligase ufd-2 and cdc-48.1. Interacts (via RRDR motif) with cdc-48.1 (via N-terminus) and cdc-48.2 (via N-terminus); the interaction with cdc-48.1 is not required for atx-3 enzymatic activity. Interacts (via C-terminus) with ubxn-5. May interact with ned-8.</text>
</comment>
<keyword evidence="21" id="KW-1133">Transmembrane helix</keyword>
<evidence type="ECO:0000256" key="7">
    <source>
        <dbReference type="ARBA" id="ARBA00022737"/>
    </source>
</evidence>
<comment type="function">
    <text evidence="14">Acts as a chain editing deubiquitinating enzyme that binds and cleaves 'Lys-48'-linked polyubiquitin chains, with a preference for chains containing four or more ubiquitin molecules thereby modulating protein degradation by the ubiquitin-proteasome pathway. Probably by regulating the IGF-1-insulin-like pathway, regulates lifespan. Regulates germline DNA double-strand-break repair and apoptosis in response to DNA damage by recruiting E4 ubiquitin-protein ligase ufd-2 to DNA repair foci. Interacts with key regulators of transcription and represses transcription. Acts as a histone-binding protein that regulates transcription.</text>
</comment>
<evidence type="ECO:0000256" key="10">
    <source>
        <dbReference type="ARBA" id="ARBA00022807"/>
    </source>
</evidence>
<keyword evidence="6" id="KW-0645">Protease</keyword>
<feature type="domain" description="Josephin" evidence="23">
    <location>
        <begin position="163"/>
        <end position="333"/>
    </location>
</feature>
<dbReference type="InterPro" id="IPR033865">
    <property type="entry name" value="Ataxin-3"/>
</dbReference>
<dbReference type="GO" id="GO:0016579">
    <property type="term" value="P:protein deubiquitination"/>
    <property type="evidence" value="ECO:0007669"/>
    <property type="project" value="InterPro"/>
</dbReference>
<dbReference type="CDD" id="cd01767">
    <property type="entry name" value="UBX"/>
    <property type="match status" value="1"/>
</dbReference>
<dbReference type="EC" id="3.4.19.12" evidence="4"/>
<sequence>MIINVNEVLKGYLAVELVNGYVIFNEDYIQQNHQKRISTMKKQYICLFWFLIYGMLLKMYSKRIKQLRCINIKYYQNDLEIIRIRSKVQFEYIISQQADYTMIRIQFCDKAIEEEKLAAEAQTQGDNNKDNYYLLITIKCYLLNNKQNHTLQINVIYLMNYKQLIYWEKQGYDQLCGVHCINSLLQGPYFNEVDLAAIAQELDRQEKELLGKTNHRYKSHNVAEDGNFSIQVLAEALKKLGELFIESVDSKINQNQDLSQETGFICNSSAHWFSIRKIENVWYNLNSTNKRGPEIISDFYLSAFLLSVKENGYQIFVVKGVYPPPQLDNVDQNNRQKVLTAQQIKQIHDRRVKNKNYKLNIGGSDEVEMEKALKASKGEKYESSEEEFEEEGQQNPVKKQSTPKFQGQGIQFEFQQSLVNYPNFNIDPLDAEYRSIILMTLEQKFSMQLEEGLSILFQLPDGKNKQYTFSYDATVEDLYDFIFFESRQSPMRFTLVSPIQKLQLLDVSQQLLDLGIDTMTQIIVKKE</sequence>
<evidence type="ECO:0000256" key="19">
    <source>
        <dbReference type="PROSITE-ProRule" id="PRU00331"/>
    </source>
</evidence>
<keyword evidence="8" id="KW-0833">Ubl conjugation pathway</keyword>
<keyword evidence="12" id="KW-0804">Transcription</keyword>
<feature type="transmembrane region" description="Helical" evidence="21">
    <location>
        <begin position="44"/>
        <end position="61"/>
    </location>
</feature>
<evidence type="ECO:0000256" key="14">
    <source>
        <dbReference type="ARBA" id="ARBA00060106"/>
    </source>
</evidence>